<organism evidence="1 2">
    <name type="scientific">Geobacillus thermodenitrificans</name>
    <dbReference type="NCBI Taxonomy" id="33940"/>
    <lineage>
        <taxon>Bacteria</taxon>
        <taxon>Bacillati</taxon>
        <taxon>Bacillota</taxon>
        <taxon>Bacilli</taxon>
        <taxon>Bacillales</taxon>
        <taxon>Anoxybacillaceae</taxon>
        <taxon>Geobacillus</taxon>
    </lineage>
</organism>
<sequence length="143" mass="16652">MKMFDAEINRDDLRRLIPRMRAALNRATELTALEVWGNLMEFSPQDHGRLAGSWKLQKRNARFYTVGTNVEYALVQNYGSGPYEIYPRRAKALRFEVNGEVVFAKKVNHPGIKPKRFIERSISAAERRIDDFIEQALREVKLI</sequence>
<proteinExistence type="predicted"/>
<dbReference type="EMBL" id="CP133461">
    <property type="protein sequence ID" value="WMV74982.1"/>
    <property type="molecule type" value="Genomic_DNA"/>
</dbReference>
<gene>
    <name evidence="1" type="ORF">HSX42_11855</name>
</gene>
<evidence type="ECO:0000313" key="2">
    <source>
        <dbReference type="Proteomes" id="UP001297580"/>
    </source>
</evidence>
<accession>A0ABY9QAG1</accession>
<dbReference type="Proteomes" id="UP001297580">
    <property type="component" value="Chromosome"/>
</dbReference>
<protein>
    <submittedName>
        <fullName evidence="1">HK97 gp10 family phage protein</fullName>
    </submittedName>
</protein>
<name>A0ABY9QAG1_GEOTD</name>
<dbReference type="RefSeq" id="WP_236927484.1">
    <property type="nucleotide sequence ID" value="NZ_CP017690.1"/>
</dbReference>
<evidence type="ECO:0000313" key="1">
    <source>
        <dbReference type="EMBL" id="WMV74982.1"/>
    </source>
</evidence>
<reference evidence="1 2" key="1">
    <citation type="submission" date="2023-08" db="EMBL/GenBank/DDBJ databases">
        <title>Complete genome sequence of Geobacillus thermodenitrificans K1041, a genetically tractable strain representative of the genus Geobacillus.</title>
        <authorList>
            <person name="Kani S."/>
            <person name="Suzuki H."/>
        </authorList>
    </citation>
    <scope>NUCLEOTIDE SEQUENCE [LARGE SCALE GENOMIC DNA]</scope>
    <source>
        <strain evidence="1 2">K1041</strain>
    </source>
</reference>
<keyword evidence="2" id="KW-1185">Reference proteome</keyword>